<feature type="signal peptide" evidence="1">
    <location>
        <begin position="1"/>
        <end position="22"/>
    </location>
</feature>
<evidence type="ECO:0000313" key="3">
    <source>
        <dbReference type="Proteomes" id="UP001187682"/>
    </source>
</evidence>
<keyword evidence="3" id="KW-1185">Reference proteome</keyword>
<organism evidence="2 3">
    <name type="scientific">Cephalotrichum gorgonifer</name>
    <dbReference type="NCBI Taxonomy" id="2041049"/>
    <lineage>
        <taxon>Eukaryota</taxon>
        <taxon>Fungi</taxon>
        <taxon>Dikarya</taxon>
        <taxon>Ascomycota</taxon>
        <taxon>Pezizomycotina</taxon>
        <taxon>Sordariomycetes</taxon>
        <taxon>Hypocreomycetidae</taxon>
        <taxon>Microascales</taxon>
        <taxon>Microascaceae</taxon>
        <taxon>Cephalotrichum</taxon>
    </lineage>
</organism>
<proteinExistence type="predicted"/>
<gene>
    <name evidence="2" type="ORF">DNG_04298</name>
</gene>
<evidence type="ECO:0000313" key="2">
    <source>
        <dbReference type="EMBL" id="SPO01624.1"/>
    </source>
</evidence>
<feature type="chain" id="PRO_5041966982" evidence="1">
    <location>
        <begin position="23"/>
        <end position="339"/>
    </location>
</feature>
<dbReference type="AlphaFoldDB" id="A0AAE8MWI5"/>
<dbReference type="EMBL" id="ONZQ02000005">
    <property type="protein sequence ID" value="SPO01624.1"/>
    <property type="molecule type" value="Genomic_DNA"/>
</dbReference>
<name>A0AAE8MWI5_9PEZI</name>
<sequence length="339" mass="37337">MKTPKETPVPFVLLLGLHGAVAQIYLSPKGSETWLQTPQFWGTEPEAVEKWQSYLAQPDATGTFILPGFNLSQPWYSAEPLDWTIKIAIKANMIVPESSEAANNTQVTGGMVWLEPPDGLVTSGNNYTANEEWNPFSLYFTTNALDDPNPGEPLTPFFHRDPGDDRPTDGTCKGILADECIEYIEREAESDYLNNLTTSHVIQSMERCPAISGVGRQDLRSPFNLTRRAQGSSAAMKYNEGCLASFTSGAHAQQNDTAYATHGSQYVPILFRWMKADTGNTRADEPMPKGPISKLMCISVKEAAEGKKLPDPGEEYLMAVEDKEGTSKPISLVPIRKND</sequence>
<dbReference type="Proteomes" id="UP001187682">
    <property type="component" value="Unassembled WGS sequence"/>
</dbReference>
<protein>
    <submittedName>
        <fullName evidence="2">Uncharacterized protein</fullName>
    </submittedName>
</protein>
<accession>A0AAE8MWI5</accession>
<reference evidence="2" key="1">
    <citation type="submission" date="2018-03" db="EMBL/GenBank/DDBJ databases">
        <authorList>
            <person name="Guldener U."/>
        </authorList>
    </citation>
    <scope>NUCLEOTIDE SEQUENCE</scope>
</reference>
<keyword evidence="1" id="KW-0732">Signal</keyword>
<evidence type="ECO:0000256" key="1">
    <source>
        <dbReference type="SAM" id="SignalP"/>
    </source>
</evidence>
<comment type="caution">
    <text evidence="2">The sequence shown here is derived from an EMBL/GenBank/DDBJ whole genome shotgun (WGS) entry which is preliminary data.</text>
</comment>